<name>A0A4Q9DI48_9BACL</name>
<keyword evidence="2" id="KW-0378">Hydrolase</keyword>
<evidence type="ECO:0000313" key="2">
    <source>
        <dbReference type="EMBL" id="TBL70756.1"/>
    </source>
</evidence>
<dbReference type="PANTHER" id="PTHR46310">
    <property type="entry name" value="AMIDASE 1"/>
    <property type="match status" value="1"/>
</dbReference>
<dbReference type="OrthoDB" id="9811471at2"/>
<dbReference type="NCBIfam" id="NF006169">
    <property type="entry name" value="PRK08310.1"/>
    <property type="match status" value="1"/>
</dbReference>
<keyword evidence="3" id="KW-1185">Reference proteome</keyword>
<accession>A0A4Q9DI48</accession>
<dbReference type="RefSeq" id="WP_131017694.1">
    <property type="nucleotide sequence ID" value="NZ_SIRE01000030.1"/>
</dbReference>
<gene>
    <name evidence="2" type="ORF">EYB31_32565</name>
</gene>
<dbReference type="PANTHER" id="PTHR46310:SF7">
    <property type="entry name" value="AMIDASE 1"/>
    <property type="match status" value="1"/>
</dbReference>
<evidence type="ECO:0000313" key="3">
    <source>
        <dbReference type="Proteomes" id="UP000293142"/>
    </source>
</evidence>
<dbReference type="Proteomes" id="UP000293142">
    <property type="component" value="Unassembled WGS sequence"/>
</dbReference>
<organism evidence="2 3">
    <name type="scientific">Paenibacillus thalictri</name>
    <dbReference type="NCBI Taxonomy" id="2527873"/>
    <lineage>
        <taxon>Bacteria</taxon>
        <taxon>Bacillati</taxon>
        <taxon>Bacillota</taxon>
        <taxon>Bacilli</taxon>
        <taxon>Bacillales</taxon>
        <taxon>Paenibacillaceae</taxon>
        <taxon>Paenibacillus</taxon>
    </lineage>
</organism>
<dbReference type="Pfam" id="PF01425">
    <property type="entry name" value="Amidase"/>
    <property type="match status" value="1"/>
</dbReference>
<sequence length="422" mass="44387">MADSWGAFVVEQKVEPLGKGPLEGKSFAVKDVYAIAGHISGAGSPDWLRTHEPSQRNAESVERVLRAGACLTGITHTDELMYSLNGENHHYGTPVNPAAPDRIPGGSSSGSAVAAAAGLVDFALGTDTGGSVRIPSSYCGLFGFRPTHGAVDISGVIPLAPSFDTVGWMSRDLRLVVDVARPLLIWNRSSAEALSGTSSMPTAAAAPSFKKLLLGADAWGLADEECQRQLDEACASLSEALCFTAQETVAAEGLAEWVDVFRTIQALEIWSHHGEWIQSVQPAFGPGIAERFAWAKSLYETNPHPPTAKRHAISSKLAERLKDDTLLVIPTAPGPAPIRGLDGAKLELRRAQTLQLTCIAGLCGLPQLTLPAGFVDGAPVGLSLIAGPGQDMRLLEFALSWAENHPGILAGAAAKREGGIVQ</sequence>
<dbReference type="EMBL" id="SIRE01000030">
    <property type="protein sequence ID" value="TBL70756.1"/>
    <property type="molecule type" value="Genomic_DNA"/>
</dbReference>
<dbReference type="InterPro" id="IPR036928">
    <property type="entry name" value="AS_sf"/>
</dbReference>
<dbReference type="AlphaFoldDB" id="A0A4Q9DI48"/>
<proteinExistence type="predicted"/>
<reference evidence="2 3" key="1">
    <citation type="submission" date="2019-02" db="EMBL/GenBank/DDBJ databases">
        <title>Paenibacillus sp. nov., isolated from surface-sterilized tissue of Thalictrum simplex L.</title>
        <authorList>
            <person name="Tuo L."/>
        </authorList>
    </citation>
    <scope>NUCLEOTIDE SEQUENCE [LARGE SCALE GENOMIC DNA]</scope>
    <source>
        <strain evidence="2 3">N2SHLJ1</strain>
    </source>
</reference>
<dbReference type="SUPFAM" id="SSF75304">
    <property type="entry name" value="Amidase signature (AS) enzymes"/>
    <property type="match status" value="1"/>
</dbReference>
<feature type="domain" description="Amidase" evidence="1">
    <location>
        <begin position="19"/>
        <end position="395"/>
    </location>
</feature>
<dbReference type="InterPro" id="IPR023631">
    <property type="entry name" value="Amidase_dom"/>
</dbReference>
<protein>
    <submittedName>
        <fullName evidence="2">Amidase</fullName>
        <ecNumber evidence="2">3.5.1.4</ecNumber>
    </submittedName>
</protein>
<dbReference type="GO" id="GO:0004040">
    <property type="term" value="F:amidase activity"/>
    <property type="evidence" value="ECO:0007669"/>
    <property type="project" value="UniProtKB-EC"/>
</dbReference>
<dbReference type="EC" id="3.5.1.4" evidence="2"/>
<dbReference type="Gene3D" id="3.90.1300.10">
    <property type="entry name" value="Amidase signature (AS) domain"/>
    <property type="match status" value="1"/>
</dbReference>
<evidence type="ECO:0000259" key="1">
    <source>
        <dbReference type="Pfam" id="PF01425"/>
    </source>
</evidence>
<comment type="caution">
    <text evidence="2">The sequence shown here is derived from an EMBL/GenBank/DDBJ whole genome shotgun (WGS) entry which is preliminary data.</text>
</comment>